<accession>A0A1I7W6I8</accession>
<dbReference type="WBParaSite" id="Hba_00233">
    <property type="protein sequence ID" value="Hba_00233"/>
    <property type="gene ID" value="Hba_00233"/>
</dbReference>
<keyword evidence="1" id="KW-1185">Reference proteome</keyword>
<evidence type="ECO:0000313" key="2">
    <source>
        <dbReference type="WBParaSite" id="Hba_00233"/>
    </source>
</evidence>
<evidence type="ECO:0000313" key="1">
    <source>
        <dbReference type="Proteomes" id="UP000095283"/>
    </source>
</evidence>
<dbReference type="Proteomes" id="UP000095283">
    <property type="component" value="Unplaced"/>
</dbReference>
<protein>
    <submittedName>
        <fullName evidence="2">Plug domain-containing protein</fullName>
    </submittedName>
</protein>
<reference evidence="2" key="1">
    <citation type="submission" date="2016-11" db="UniProtKB">
        <authorList>
            <consortium name="WormBaseParasite"/>
        </authorList>
    </citation>
    <scope>IDENTIFICATION</scope>
</reference>
<name>A0A1I7W6I8_HETBA</name>
<sequence length="73" mass="8099">MEAIDNILTIDQSPIINTSIRKENLINIDPVIESVRDPGRASLMKGGLGYSSNLSKQNTFGWLLDSRIQPNTK</sequence>
<dbReference type="AlphaFoldDB" id="A0A1I7W6I8"/>
<organism evidence="1 2">
    <name type="scientific">Heterorhabditis bacteriophora</name>
    <name type="common">Entomopathogenic nematode worm</name>
    <dbReference type="NCBI Taxonomy" id="37862"/>
    <lineage>
        <taxon>Eukaryota</taxon>
        <taxon>Metazoa</taxon>
        <taxon>Ecdysozoa</taxon>
        <taxon>Nematoda</taxon>
        <taxon>Chromadorea</taxon>
        <taxon>Rhabditida</taxon>
        <taxon>Rhabditina</taxon>
        <taxon>Rhabditomorpha</taxon>
        <taxon>Strongyloidea</taxon>
        <taxon>Heterorhabditidae</taxon>
        <taxon>Heterorhabditis</taxon>
    </lineage>
</organism>
<proteinExistence type="predicted"/>